<evidence type="ECO:0000259" key="3">
    <source>
        <dbReference type="Pfam" id="PF13962"/>
    </source>
</evidence>
<dbReference type="InterPro" id="IPR036770">
    <property type="entry name" value="Ankyrin_rpt-contain_sf"/>
</dbReference>
<feature type="transmembrane region" description="Helical" evidence="2">
    <location>
        <begin position="536"/>
        <end position="553"/>
    </location>
</feature>
<dbReference type="eggNOG" id="KOG0504">
    <property type="taxonomic scope" value="Eukaryota"/>
</dbReference>
<evidence type="ECO:0000313" key="5">
    <source>
        <dbReference type="Proteomes" id="UP000030645"/>
    </source>
</evidence>
<dbReference type="Pfam" id="PF12796">
    <property type="entry name" value="Ank_2"/>
    <property type="match status" value="1"/>
</dbReference>
<dbReference type="InterPro" id="IPR026961">
    <property type="entry name" value="PGG_dom"/>
</dbReference>
<dbReference type="SMART" id="SM00248">
    <property type="entry name" value="ANK"/>
    <property type="match status" value="4"/>
</dbReference>
<dbReference type="SUPFAM" id="SSF48403">
    <property type="entry name" value="Ankyrin repeat"/>
    <property type="match status" value="2"/>
</dbReference>
<evidence type="ECO:0000256" key="2">
    <source>
        <dbReference type="SAM" id="Phobius"/>
    </source>
</evidence>
<feature type="transmembrane region" description="Helical" evidence="2">
    <location>
        <begin position="573"/>
        <end position="596"/>
    </location>
</feature>
<organism evidence="4 5">
    <name type="scientific">Morus notabilis</name>
    <dbReference type="NCBI Taxonomy" id="981085"/>
    <lineage>
        <taxon>Eukaryota</taxon>
        <taxon>Viridiplantae</taxon>
        <taxon>Streptophyta</taxon>
        <taxon>Embryophyta</taxon>
        <taxon>Tracheophyta</taxon>
        <taxon>Spermatophyta</taxon>
        <taxon>Magnoliopsida</taxon>
        <taxon>eudicotyledons</taxon>
        <taxon>Gunneridae</taxon>
        <taxon>Pentapetalae</taxon>
        <taxon>rosids</taxon>
        <taxon>fabids</taxon>
        <taxon>Rosales</taxon>
        <taxon>Moraceae</taxon>
        <taxon>Moreae</taxon>
        <taxon>Morus</taxon>
    </lineage>
</organism>
<protein>
    <submittedName>
        <fullName evidence="4">Ankyrin repeat-containing protein</fullName>
    </submittedName>
</protein>
<dbReference type="STRING" id="981085.W9R9C7"/>
<dbReference type="Proteomes" id="UP000030645">
    <property type="component" value="Unassembled WGS sequence"/>
</dbReference>
<dbReference type="GO" id="GO:0016020">
    <property type="term" value="C:membrane"/>
    <property type="evidence" value="ECO:0007669"/>
    <property type="project" value="TreeGrafter"/>
</dbReference>
<dbReference type="PANTHER" id="PTHR24177:SF215">
    <property type="entry name" value="PGG DOMAIN-CONTAINING PROTEIN"/>
    <property type="match status" value="1"/>
</dbReference>
<keyword evidence="2" id="KW-1133">Transmembrane helix</keyword>
<dbReference type="KEGG" id="mnt:21397296"/>
<dbReference type="InterPro" id="IPR002110">
    <property type="entry name" value="Ankyrin_rpt"/>
</dbReference>
<gene>
    <name evidence="4" type="ORF">L484_014146</name>
</gene>
<evidence type="ECO:0000313" key="4">
    <source>
        <dbReference type="EMBL" id="EXB77020.1"/>
    </source>
</evidence>
<proteinExistence type="predicted"/>
<dbReference type="Gene3D" id="1.25.40.20">
    <property type="entry name" value="Ankyrin repeat-containing domain"/>
    <property type="match status" value="2"/>
</dbReference>
<dbReference type="Pfam" id="PF00023">
    <property type="entry name" value="Ank"/>
    <property type="match status" value="1"/>
</dbReference>
<dbReference type="OrthoDB" id="1855590at2759"/>
<feature type="compositionally biased region" description="Acidic residues" evidence="1">
    <location>
        <begin position="343"/>
        <end position="353"/>
    </location>
</feature>
<reference evidence="5" key="1">
    <citation type="submission" date="2013-01" db="EMBL/GenBank/DDBJ databases">
        <title>Draft Genome Sequence of a Mulberry Tree, Morus notabilis C.K. Schneid.</title>
        <authorList>
            <person name="He N."/>
            <person name="Zhao S."/>
        </authorList>
    </citation>
    <scope>NUCLEOTIDE SEQUENCE</scope>
</reference>
<feature type="region of interest" description="Disordered" evidence="1">
    <location>
        <begin position="312"/>
        <end position="386"/>
    </location>
</feature>
<feature type="transmembrane region" description="Helical" evidence="2">
    <location>
        <begin position="616"/>
        <end position="642"/>
    </location>
</feature>
<dbReference type="PANTHER" id="PTHR24177">
    <property type="entry name" value="CASKIN"/>
    <property type="match status" value="1"/>
</dbReference>
<feature type="domain" description="PGG" evidence="3">
    <location>
        <begin position="528"/>
        <end position="639"/>
    </location>
</feature>
<keyword evidence="2" id="KW-0812">Transmembrane</keyword>
<dbReference type="EMBL" id="KE344740">
    <property type="protein sequence ID" value="EXB77020.1"/>
    <property type="molecule type" value="Genomic_DNA"/>
</dbReference>
<keyword evidence="2" id="KW-0472">Membrane</keyword>
<name>W9R9C7_9ROSA</name>
<evidence type="ECO:0000256" key="1">
    <source>
        <dbReference type="SAM" id="MobiDB-lite"/>
    </source>
</evidence>
<dbReference type="Pfam" id="PF13962">
    <property type="entry name" value="PGG"/>
    <property type="match status" value="1"/>
</dbReference>
<keyword evidence="5" id="KW-1185">Reference proteome</keyword>
<feature type="transmembrane region" description="Helical" evidence="2">
    <location>
        <begin position="648"/>
        <end position="667"/>
    </location>
</feature>
<dbReference type="AlphaFoldDB" id="W9R9C7"/>
<accession>W9R9C7</accession>
<sequence length="702" mass="79896">MDSNFDTFKEFYKSLMKKDGWSKVEGLYSKMPSDQPLTVSRDTPLHVAIHMGCEDIAQEILYNCMVHNRALLKKTNALGDTVLHEAAAVGMKELAKKILDDRELGLLTMKNNLGETPLFRAAYCGQKEMFTFLADQVETSEVPYHLSRKDSLNVLHVTIRAEFFDLAFLIAERYPCLRRKKDNTGMIGLQILSTNPAAFKSGSKHGLLSRLIYNCIPSENYDDDAGGRHERGLISRAARRKIQKSTERLVPPSQNSHARGWPMISKIYNEKKKHESAFRLAQLLIEDDVSWEIRMSKQDSTGKISVAPDRADIPITISDDDNDDRERIKGGASQMQQLKFYEVNEDDEDDEEDSCCKTKKEGGSSTSTSGKTEGKETSPPHNPPTALLIATSRGIVEIVKEILRVYPQAVEHVSDKGQNILHVAIKYRQLEIFRLVGEMEFQMSRLVWRIDDYNYTILHHVGVMKYYTGSNKPGPALQLQEEWRWFKRVKLMIPPHYELHRSPYKDKTETAGELFHRTHKKLHKEAQDWMKRTSESCSAIAVLIATVAFAAAYTVPGGSNQKTGFPILLDEPFFLFFTIMDVLSLASSLTSVVMFLSILTSPFELRDFYHPLPQKLIMAFTFLFFSVFNTMMAFAVTIVLIIRLRNQWTTSIVYSVAFLPVCVFALLQLPLYRALVETTKWTVIAVIRALSPSYAGRSWLNI</sequence>